<gene>
    <name evidence="2" type="ORF">TIFTF001_056040</name>
</gene>
<dbReference type="AlphaFoldDB" id="A0AA88EE28"/>
<proteinExistence type="predicted"/>
<evidence type="ECO:0000313" key="2">
    <source>
        <dbReference type="EMBL" id="GMN72840.1"/>
    </source>
</evidence>
<organism evidence="2 3">
    <name type="scientific">Ficus carica</name>
    <name type="common">Common fig</name>
    <dbReference type="NCBI Taxonomy" id="3494"/>
    <lineage>
        <taxon>Eukaryota</taxon>
        <taxon>Viridiplantae</taxon>
        <taxon>Streptophyta</taxon>
        <taxon>Embryophyta</taxon>
        <taxon>Tracheophyta</taxon>
        <taxon>Spermatophyta</taxon>
        <taxon>Magnoliopsida</taxon>
        <taxon>eudicotyledons</taxon>
        <taxon>Gunneridae</taxon>
        <taxon>Pentapetalae</taxon>
        <taxon>rosids</taxon>
        <taxon>fabids</taxon>
        <taxon>Rosales</taxon>
        <taxon>Moraceae</taxon>
        <taxon>Ficeae</taxon>
        <taxon>Ficus</taxon>
    </lineage>
</organism>
<protein>
    <submittedName>
        <fullName evidence="2">Uncharacterized protein</fullName>
    </submittedName>
</protein>
<dbReference type="EMBL" id="BTGU01019482">
    <property type="protein sequence ID" value="GMN72840.1"/>
    <property type="molecule type" value="Genomic_DNA"/>
</dbReference>
<dbReference type="Proteomes" id="UP001187192">
    <property type="component" value="Unassembled WGS sequence"/>
</dbReference>
<feature type="non-terminal residue" evidence="2">
    <location>
        <position position="48"/>
    </location>
</feature>
<accession>A0AA88EE28</accession>
<name>A0AA88EE28_FICCA</name>
<evidence type="ECO:0000256" key="1">
    <source>
        <dbReference type="SAM" id="MobiDB-lite"/>
    </source>
</evidence>
<comment type="caution">
    <text evidence="2">The sequence shown here is derived from an EMBL/GenBank/DDBJ whole genome shotgun (WGS) entry which is preliminary data.</text>
</comment>
<reference evidence="2" key="1">
    <citation type="submission" date="2023-07" db="EMBL/GenBank/DDBJ databases">
        <title>draft genome sequence of fig (Ficus carica).</title>
        <authorList>
            <person name="Takahashi T."/>
            <person name="Nishimura K."/>
        </authorList>
    </citation>
    <scope>NUCLEOTIDE SEQUENCE</scope>
</reference>
<sequence>MEPPRVYDAASAPGHEGDVLDVPTLEERPNQETTASAPTPKRQRSCVE</sequence>
<keyword evidence="3" id="KW-1185">Reference proteome</keyword>
<evidence type="ECO:0000313" key="3">
    <source>
        <dbReference type="Proteomes" id="UP001187192"/>
    </source>
</evidence>
<feature type="region of interest" description="Disordered" evidence="1">
    <location>
        <begin position="1"/>
        <end position="48"/>
    </location>
</feature>